<dbReference type="Proteomes" id="UP001472677">
    <property type="component" value="Unassembled WGS sequence"/>
</dbReference>
<accession>A0ABR2CLV8</accession>
<evidence type="ECO:0000313" key="1">
    <source>
        <dbReference type="EMBL" id="KAK8520460.1"/>
    </source>
</evidence>
<keyword evidence="2" id="KW-1185">Reference proteome</keyword>
<sequence length="116" mass="12849">MRVWHGICPPLAHLGPAVEDDFAKASFRTSYSQTSIALRVVSVTIRQVMPAVLEKNRSCTFFAIVHVSSLFGLLLSLKIASPLISLRFHYNHGCSKDCSLPDCVLLHRIPGTNCLR</sequence>
<dbReference type="EMBL" id="JBBPBM010000049">
    <property type="protein sequence ID" value="KAK8520460.1"/>
    <property type="molecule type" value="Genomic_DNA"/>
</dbReference>
<protein>
    <submittedName>
        <fullName evidence="1">Uncharacterized protein</fullName>
    </submittedName>
</protein>
<comment type="caution">
    <text evidence="1">The sequence shown here is derived from an EMBL/GenBank/DDBJ whole genome shotgun (WGS) entry which is preliminary data.</text>
</comment>
<organism evidence="1 2">
    <name type="scientific">Hibiscus sabdariffa</name>
    <name type="common">roselle</name>
    <dbReference type="NCBI Taxonomy" id="183260"/>
    <lineage>
        <taxon>Eukaryota</taxon>
        <taxon>Viridiplantae</taxon>
        <taxon>Streptophyta</taxon>
        <taxon>Embryophyta</taxon>
        <taxon>Tracheophyta</taxon>
        <taxon>Spermatophyta</taxon>
        <taxon>Magnoliopsida</taxon>
        <taxon>eudicotyledons</taxon>
        <taxon>Gunneridae</taxon>
        <taxon>Pentapetalae</taxon>
        <taxon>rosids</taxon>
        <taxon>malvids</taxon>
        <taxon>Malvales</taxon>
        <taxon>Malvaceae</taxon>
        <taxon>Malvoideae</taxon>
        <taxon>Hibiscus</taxon>
    </lineage>
</organism>
<reference evidence="1 2" key="1">
    <citation type="journal article" date="2024" name="G3 (Bethesda)">
        <title>Genome assembly of Hibiscus sabdariffa L. provides insights into metabolisms of medicinal natural products.</title>
        <authorList>
            <person name="Kim T."/>
        </authorList>
    </citation>
    <scope>NUCLEOTIDE SEQUENCE [LARGE SCALE GENOMIC DNA]</scope>
    <source>
        <strain evidence="1">TK-2024</strain>
        <tissue evidence="1">Old leaves</tissue>
    </source>
</reference>
<gene>
    <name evidence="1" type="ORF">V6N12_004398</name>
</gene>
<evidence type="ECO:0000313" key="2">
    <source>
        <dbReference type="Proteomes" id="UP001472677"/>
    </source>
</evidence>
<proteinExistence type="predicted"/>
<name>A0ABR2CLV8_9ROSI</name>